<organism evidence="3 4">
    <name type="scientific">Desulfamplus magnetovallimortis</name>
    <dbReference type="NCBI Taxonomy" id="1246637"/>
    <lineage>
        <taxon>Bacteria</taxon>
        <taxon>Pseudomonadati</taxon>
        <taxon>Thermodesulfobacteriota</taxon>
        <taxon>Desulfobacteria</taxon>
        <taxon>Desulfobacterales</taxon>
        <taxon>Desulfobacteraceae</taxon>
        <taxon>Desulfamplus</taxon>
    </lineage>
</organism>
<dbReference type="InterPro" id="IPR029039">
    <property type="entry name" value="Flavoprotein-like_sf"/>
</dbReference>
<name>A0A1W1H829_9BACT</name>
<dbReference type="AlphaFoldDB" id="A0A1W1H829"/>
<dbReference type="InterPro" id="IPR001279">
    <property type="entry name" value="Metallo-B-lactamas"/>
</dbReference>
<gene>
    <name evidence="3" type="primary">fprA</name>
    <name evidence="3" type="ORF">MTBBW1_1430012</name>
</gene>
<evidence type="ECO:0000259" key="2">
    <source>
        <dbReference type="PROSITE" id="PS50902"/>
    </source>
</evidence>
<keyword evidence="3" id="KW-0560">Oxidoreductase</keyword>
<dbReference type="InterPro" id="IPR008254">
    <property type="entry name" value="Flavodoxin/NO_synth"/>
</dbReference>
<comment type="similarity">
    <text evidence="1">In the N-terminal section; belongs to the zinc metallo-hydrolase group 3 family.</text>
</comment>
<dbReference type="PANTHER" id="PTHR43717">
    <property type="entry name" value="ANAEROBIC NITRIC OXIDE REDUCTASE FLAVORUBREDOXIN"/>
    <property type="match status" value="1"/>
</dbReference>
<dbReference type="PANTHER" id="PTHR43717:SF1">
    <property type="entry name" value="ANAEROBIC NITRIC OXIDE REDUCTASE FLAVORUBREDOXIN"/>
    <property type="match status" value="1"/>
</dbReference>
<dbReference type="EMBL" id="FWEV01000050">
    <property type="protein sequence ID" value="SLM28640.1"/>
    <property type="molecule type" value="Genomic_DNA"/>
</dbReference>
<dbReference type="EC" id="1.-.-.-" evidence="3"/>
<dbReference type="Gene3D" id="3.60.15.10">
    <property type="entry name" value="Ribonuclease Z/Hydroxyacylglutathione hydrolase-like"/>
    <property type="match status" value="1"/>
</dbReference>
<dbReference type="GO" id="GO:0010181">
    <property type="term" value="F:FMN binding"/>
    <property type="evidence" value="ECO:0007669"/>
    <property type="project" value="InterPro"/>
</dbReference>
<dbReference type="GO" id="GO:0009055">
    <property type="term" value="F:electron transfer activity"/>
    <property type="evidence" value="ECO:0007669"/>
    <property type="project" value="InterPro"/>
</dbReference>
<dbReference type="GO" id="GO:0046872">
    <property type="term" value="F:metal ion binding"/>
    <property type="evidence" value="ECO:0007669"/>
    <property type="project" value="InterPro"/>
</dbReference>
<feature type="domain" description="Flavodoxin-like" evidence="2">
    <location>
        <begin position="252"/>
        <end position="390"/>
    </location>
</feature>
<dbReference type="SMART" id="SM00849">
    <property type="entry name" value="Lactamase_B"/>
    <property type="match status" value="1"/>
</dbReference>
<dbReference type="InterPro" id="IPR036866">
    <property type="entry name" value="RibonucZ/Hydroxyglut_hydro"/>
</dbReference>
<dbReference type="OrthoDB" id="9800607at2"/>
<dbReference type="Pfam" id="PF00258">
    <property type="entry name" value="Flavodoxin_1"/>
    <property type="match status" value="1"/>
</dbReference>
<dbReference type="Gene3D" id="3.40.50.360">
    <property type="match status" value="1"/>
</dbReference>
<protein>
    <submittedName>
        <fullName evidence="3">Nitric oxide reductase</fullName>
        <ecNumber evidence="3">1.-.-.-</ecNumber>
    </submittedName>
</protein>
<dbReference type="PIRSF" id="PIRSF005243">
    <property type="entry name" value="ROO"/>
    <property type="match status" value="1"/>
</dbReference>
<dbReference type="PROSITE" id="PS50902">
    <property type="entry name" value="FLAVODOXIN_LIKE"/>
    <property type="match status" value="1"/>
</dbReference>
<evidence type="ECO:0000313" key="3">
    <source>
        <dbReference type="EMBL" id="SLM28640.1"/>
    </source>
</evidence>
<dbReference type="RefSeq" id="WP_080805036.1">
    <property type="nucleotide sequence ID" value="NZ_LT828549.1"/>
</dbReference>
<dbReference type="SUPFAM" id="SSF52218">
    <property type="entry name" value="Flavoproteins"/>
    <property type="match status" value="1"/>
</dbReference>
<sequence>MFKPVQIADGIYSVGCRDWDIRDFHGYSTYEGTSYNAFLILDEKNVLVDTVKKEFTDELLDNISKIIDPAKIDLVISNHTEMDHSGALPGVMQRIGQDKTVLCSKMGLKNLRSHFTGSLNLKAVDNGEELSIGKRTLTFIETKMLHWPDSMFTYIKDEGILFSSDAFGQHYAGDCAFDDEIGDAVMDHAAKYYANILLNYSSRVQDLLESVKESGLDIRMICPDHGVIWRDDPGKIIAAYDRWSRQECDKKAVVLFDTMWSSTAKMAREIAKGIESVDVKVRLMNTRKCHRSDIMTEVMDATALIVGSPTLNNGIFPVVADVMTYIKGLKPKNRMAAAFGSYGWSGEAVKILNQEFDAMKMEIVDQGFKVQYVPKKEDLDQCFELGKKIGLKIVERIENK</sequence>
<dbReference type="Pfam" id="PF19583">
    <property type="entry name" value="ODP"/>
    <property type="match status" value="1"/>
</dbReference>
<dbReference type="SUPFAM" id="SSF56281">
    <property type="entry name" value="Metallo-hydrolase/oxidoreductase"/>
    <property type="match status" value="1"/>
</dbReference>
<evidence type="ECO:0000313" key="4">
    <source>
        <dbReference type="Proteomes" id="UP000191931"/>
    </source>
</evidence>
<dbReference type="Proteomes" id="UP000191931">
    <property type="component" value="Unassembled WGS sequence"/>
</dbReference>
<dbReference type="STRING" id="1246637.MTBBW1_1430012"/>
<accession>A0A1W1H829</accession>
<keyword evidence="4" id="KW-1185">Reference proteome</keyword>
<dbReference type="CDD" id="cd07709">
    <property type="entry name" value="flavodiiron_proteins_MBL-fold"/>
    <property type="match status" value="1"/>
</dbReference>
<dbReference type="InterPro" id="IPR016440">
    <property type="entry name" value="Rubredoxin-O_OxRdtase"/>
</dbReference>
<reference evidence="3 4" key="1">
    <citation type="submission" date="2017-03" db="EMBL/GenBank/DDBJ databases">
        <authorList>
            <person name="Afonso C.L."/>
            <person name="Miller P.J."/>
            <person name="Scott M.A."/>
            <person name="Spackman E."/>
            <person name="Goraichik I."/>
            <person name="Dimitrov K.M."/>
            <person name="Suarez D.L."/>
            <person name="Swayne D.E."/>
        </authorList>
    </citation>
    <scope>NUCLEOTIDE SEQUENCE [LARGE SCALE GENOMIC DNA]</scope>
    <source>
        <strain evidence="3">PRJEB14757</strain>
    </source>
</reference>
<dbReference type="GO" id="GO:0016491">
    <property type="term" value="F:oxidoreductase activity"/>
    <property type="evidence" value="ECO:0007669"/>
    <property type="project" value="UniProtKB-KW"/>
</dbReference>
<evidence type="ECO:0000256" key="1">
    <source>
        <dbReference type="ARBA" id="ARBA00007121"/>
    </source>
</evidence>
<dbReference type="InterPro" id="IPR045761">
    <property type="entry name" value="ODP_dom"/>
</dbReference>
<proteinExistence type="inferred from homology"/>